<reference evidence="9" key="1">
    <citation type="submission" date="2015-08" db="EMBL/GenBank/DDBJ databases">
        <title>Fjat-14210 dsm16467.</title>
        <authorList>
            <person name="Liu B."/>
            <person name="Wang J."/>
            <person name="Zhu Y."/>
            <person name="Liu G."/>
            <person name="Chen Q."/>
            <person name="Chen Z."/>
            <person name="Lan J."/>
            <person name="Che J."/>
            <person name="Ge C."/>
            <person name="Shi H."/>
            <person name="Pan Z."/>
            <person name="Liu X."/>
        </authorList>
    </citation>
    <scope>NUCLEOTIDE SEQUENCE [LARGE SCALE GENOMIC DNA]</scope>
    <source>
        <strain evidence="9">DSM 16467</strain>
    </source>
</reference>
<keyword evidence="8" id="KW-0969">Cilium</keyword>
<dbReference type="Pfam" id="PF00460">
    <property type="entry name" value="Flg_bb_rod"/>
    <property type="match status" value="1"/>
</dbReference>
<evidence type="ECO:0000256" key="6">
    <source>
        <dbReference type="PIRNR" id="PIRNR002889"/>
    </source>
</evidence>
<dbReference type="PATRIC" id="fig|284581.3.peg.2609"/>
<evidence type="ECO:0000256" key="5">
    <source>
        <dbReference type="ARBA" id="ARBA00024934"/>
    </source>
</evidence>
<keyword evidence="8" id="KW-0282">Flagellum</keyword>
<evidence type="ECO:0000256" key="1">
    <source>
        <dbReference type="ARBA" id="ARBA00004117"/>
    </source>
</evidence>
<dbReference type="PANTHER" id="PTHR30435:SF12">
    <property type="entry name" value="FLAGELLAR BASAL BODY ROD PROTEIN FLGB"/>
    <property type="match status" value="1"/>
</dbReference>
<keyword evidence="8" id="KW-0966">Cell projection</keyword>
<dbReference type="InterPro" id="IPR006300">
    <property type="entry name" value="FlgB"/>
</dbReference>
<organism evidence="8 9">
    <name type="scientific">Priestia koreensis</name>
    <dbReference type="NCBI Taxonomy" id="284581"/>
    <lineage>
        <taxon>Bacteria</taxon>
        <taxon>Bacillati</taxon>
        <taxon>Bacillota</taxon>
        <taxon>Bacilli</taxon>
        <taxon>Bacillales</taxon>
        <taxon>Bacillaceae</taxon>
        <taxon>Priestia</taxon>
    </lineage>
</organism>
<sequence>MKLFSTTFDALEQGLNYSSLKQKTIADNIANVDTPNYKAKNVSFKGELDRALHESLKAHRTNPRHFEFTPSSSFSNSAVVSQTNDYQQNGNSVDMDLEMSELAKNQIYYQALSDRLSGKFSSMKMVIGGGR</sequence>
<dbReference type="OrthoDB" id="9792068at2"/>
<dbReference type="AlphaFoldDB" id="A0A0M0L6F2"/>
<dbReference type="RefSeq" id="WP_053401710.1">
    <property type="nucleotide sequence ID" value="NZ_JAUKEN010000001.1"/>
</dbReference>
<dbReference type="GO" id="GO:0030694">
    <property type="term" value="C:bacterial-type flagellum basal body, rod"/>
    <property type="evidence" value="ECO:0007669"/>
    <property type="project" value="InterPro"/>
</dbReference>
<dbReference type="STRING" id="284581.AMD01_12440"/>
<keyword evidence="9" id="KW-1185">Reference proteome</keyword>
<protein>
    <recommendedName>
        <fullName evidence="3 6">Flagellar basal body rod protein FlgB</fullName>
    </recommendedName>
</protein>
<dbReference type="InterPro" id="IPR001444">
    <property type="entry name" value="Flag_bb_rod_N"/>
</dbReference>
<dbReference type="InterPro" id="IPR019776">
    <property type="entry name" value="Flagellar_basal_body_rod_CS"/>
</dbReference>
<dbReference type="EMBL" id="LILC01000013">
    <property type="protein sequence ID" value="KOO46614.1"/>
    <property type="molecule type" value="Genomic_DNA"/>
</dbReference>
<name>A0A0M0L6F2_9BACI</name>
<dbReference type="NCBIfam" id="TIGR01396">
    <property type="entry name" value="FlgB"/>
    <property type="match status" value="1"/>
</dbReference>
<evidence type="ECO:0000256" key="3">
    <source>
        <dbReference type="ARBA" id="ARBA00014376"/>
    </source>
</evidence>
<evidence type="ECO:0000259" key="7">
    <source>
        <dbReference type="Pfam" id="PF00460"/>
    </source>
</evidence>
<dbReference type="GO" id="GO:0071978">
    <property type="term" value="P:bacterial-type flagellum-dependent swarming motility"/>
    <property type="evidence" value="ECO:0007669"/>
    <property type="project" value="TreeGrafter"/>
</dbReference>
<comment type="subcellular location">
    <subcellularLocation>
        <location evidence="1 6">Bacterial flagellum basal body</location>
    </subcellularLocation>
</comment>
<accession>A0A0M0L6F2</accession>
<proteinExistence type="inferred from homology"/>
<dbReference type="PANTHER" id="PTHR30435">
    <property type="entry name" value="FLAGELLAR PROTEIN"/>
    <property type="match status" value="1"/>
</dbReference>
<dbReference type="PROSITE" id="PS00588">
    <property type="entry name" value="FLAGELLA_BB_ROD"/>
    <property type="match status" value="1"/>
</dbReference>
<comment type="caution">
    <text evidence="8">The sequence shown here is derived from an EMBL/GenBank/DDBJ whole genome shotgun (WGS) entry which is preliminary data.</text>
</comment>
<evidence type="ECO:0000256" key="2">
    <source>
        <dbReference type="ARBA" id="ARBA00009677"/>
    </source>
</evidence>
<evidence type="ECO:0000256" key="4">
    <source>
        <dbReference type="ARBA" id="ARBA00023143"/>
    </source>
</evidence>
<dbReference type="Proteomes" id="UP000037558">
    <property type="component" value="Unassembled WGS sequence"/>
</dbReference>
<comment type="subunit">
    <text evidence="6">The basal body constitutes a major portion of the flagellar organelle and consists of a number of rings mounted on a central rod.</text>
</comment>
<dbReference type="PIRSF" id="PIRSF002889">
    <property type="entry name" value="Rod_FlgB"/>
    <property type="match status" value="1"/>
</dbReference>
<evidence type="ECO:0000313" key="9">
    <source>
        <dbReference type="Proteomes" id="UP000037558"/>
    </source>
</evidence>
<comment type="similarity">
    <text evidence="2 6">Belongs to the flagella basal body rod proteins family.</text>
</comment>
<gene>
    <name evidence="8" type="ORF">AMD01_12440</name>
</gene>
<evidence type="ECO:0000313" key="8">
    <source>
        <dbReference type="EMBL" id="KOO46614.1"/>
    </source>
</evidence>
<comment type="function">
    <text evidence="5 6">Structural component of flagellum, the bacterial motility apparatus. Part of the rod structure of flagellar basal body.</text>
</comment>
<keyword evidence="4 6" id="KW-0975">Bacterial flagellum</keyword>
<feature type="domain" description="Flagellar basal body rod protein N-terminal" evidence="7">
    <location>
        <begin position="11"/>
        <end position="38"/>
    </location>
</feature>